<accession>A0ABN7AY19</accession>
<protein>
    <submittedName>
        <fullName evidence="1">Uncharacterized protein</fullName>
    </submittedName>
</protein>
<name>A0ABN7AY19_9HEMI</name>
<gene>
    <name evidence="1" type="ORF">NTJ_08203</name>
</gene>
<dbReference type="Proteomes" id="UP001307889">
    <property type="component" value="Chromosome 6"/>
</dbReference>
<evidence type="ECO:0000313" key="2">
    <source>
        <dbReference type="Proteomes" id="UP001307889"/>
    </source>
</evidence>
<reference evidence="1 2" key="1">
    <citation type="submission" date="2023-09" db="EMBL/GenBank/DDBJ databases">
        <title>Nesidiocoris tenuis whole genome shotgun sequence.</title>
        <authorList>
            <person name="Shibata T."/>
            <person name="Shimoda M."/>
            <person name="Kobayashi T."/>
            <person name="Uehara T."/>
        </authorList>
    </citation>
    <scope>NUCLEOTIDE SEQUENCE [LARGE SCALE GENOMIC DNA]</scope>
    <source>
        <strain evidence="1 2">Japan</strain>
    </source>
</reference>
<dbReference type="EMBL" id="AP028914">
    <property type="protein sequence ID" value="BES95392.1"/>
    <property type="molecule type" value="Genomic_DNA"/>
</dbReference>
<proteinExistence type="predicted"/>
<keyword evidence="2" id="KW-1185">Reference proteome</keyword>
<sequence>MYLGKRKWFQKKLDSSIFTCEAERPYSVSALADGNGGGDAPTNPGQVGIKTSLHRLLCLFRQTDMHTHSICCQSLVFPQSSSLE</sequence>
<evidence type="ECO:0000313" key="1">
    <source>
        <dbReference type="EMBL" id="BES95392.1"/>
    </source>
</evidence>
<organism evidence="1 2">
    <name type="scientific">Nesidiocoris tenuis</name>
    <dbReference type="NCBI Taxonomy" id="355587"/>
    <lineage>
        <taxon>Eukaryota</taxon>
        <taxon>Metazoa</taxon>
        <taxon>Ecdysozoa</taxon>
        <taxon>Arthropoda</taxon>
        <taxon>Hexapoda</taxon>
        <taxon>Insecta</taxon>
        <taxon>Pterygota</taxon>
        <taxon>Neoptera</taxon>
        <taxon>Paraneoptera</taxon>
        <taxon>Hemiptera</taxon>
        <taxon>Heteroptera</taxon>
        <taxon>Panheteroptera</taxon>
        <taxon>Cimicomorpha</taxon>
        <taxon>Miridae</taxon>
        <taxon>Dicyphina</taxon>
        <taxon>Nesidiocoris</taxon>
    </lineage>
</organism>